<feature type="compositionally biased region" description="Basic and acidic residues" evidence="1">
    <location>
        <begin position="418"/>
        <end position="430"/>
    </location>
</feature>
<dbReference type="PANTHER" id="PTHR33349:SF33">
    <property type="entry name" value="EXPRESSED PROTEIN"/>
    <property type="match status" value="1"/>
</dbReference>
<dbReference type="Proteomes" id="UP000032180">
    <property type="component" value="Chromosome 12"/>
</dbReference>
<organism evidence="3 4">
    <name type="scientific">Leersia perrieri</name>
    <dbReference type="NCBI Taxonomy" id="77586"/>
    <lineage>
        <taxon>Eukaryota</taxon>
        <taxon>Viridiplantae</taxon>
        <taxon>Streptophyta</taxon>
        <taxon>Embryophyta</taxon>
        <taxon>Tracheophyta</taxon>
        <taxon>Spermatophyta</taxon>
        <taxon>Magnoliopsida</taxon>
        <taxon>Liliopsida</taxon>
        <taxon>Poales</taxon>
        <taxon>Poaceae</taxon>
        <taxon>BOP clade</taxon>
        <taxon>Oryzoideae</taxon>
        <taxon>Oryzeae</taxon>
        <taxon>Oryzinae</taxon>
        <taxon>Leersia</taxon>
    </lineage>
</organism>
<dbReference type="STRING" id="77586.A0A0D9Y0T4"/>
<feature type="compositionally biased region" description="Polar residues" evidence="1">
    <location>
        <begin position="363"/>
        <end position="385"/>
    </location>
</feature>
<sequence>MEVNPTMEMALDNSESLNSPCVQEFSAEVSERVEAGTLPCDVDKCLMTDDNIVACCLDRESSEGAVSIELEMPLAIQDSDASEDCNADVILTSECFGKTGEQLLVNDVCHGSENELAGSEKRNTQIVMVSEMHEKSGHGTESKSLHKESVKPKAKQALTTGRNNFSSQKTGRTSDRKASGTTVESSNGSKVVRTTKANRDKKSSSTVASNVPKVNKIRVISPANVIDQSSKPTRLSKLKALIEKHDPSPSVNSVKQIDRKMIVKNVVKNAHVWQKNVEEKVILSPVKLSRSINMSAKSLLNRKMRAIKKEKAASPMNSNKKVYGAETVDADTKKKNLKSASPKVRKVEVNKKEILSQKERSSTPRTENTSRTKSATISSTIQTQPPRKLTFRRGKVLNLQSNSESNNTPRRLRFRPAKTVEDSNRSKESTTRGGRTTRKSDNNATSSGSKDSGSSKPEIVVLRHQDVCEKKKNDQGLFNNVIEETANKLVEARKSKVKALVGAFETVISLQERKVVACLQLKLQL</sequence>
<feature type="region of interest" description="Disordered" evidence="1">
    <location>
        <begin position="334"/>
        <end position="458"/>
    </location>
</feature>
<accession>A0A0D9Y0T4</accession>
<dbReference type="SMART" id="SM01054">
    <property type="entry name" value="CaM_binding"/>
    <property type="match status" value="1"/>
</dbReference>
<feature type="compositionally biased region" description="Polar residues" evidence="1">
    <location>
        <begin position="179"/>
        <end position="189"/>
    </location>
</feature>
<dbReference type="Gramene" id="LPERR12G14060.1">
    <property type="protein sequence ID" value="LPERR12G14060.1"/>
    <property type="gene ID" value="LPERR12G14060"/>
</dbReference>
<evidence type="ECO:0000256" key="1">
    <source>
        <dbReference type="SAM" id="MobiDB-lite"/>
    </source>
</evidence>
<reference evidence="3 4" key="1">
    <citation type="submission" date="2012-08" db="EMBL/GenBank/DDBJ databases">
        <title>Oryza genome evolution.</title>
        <authorList>
            <person name="Wing R.A."/>
        </authorList>
    </citation>
    <scope>NUCLEOTIDE SEQUENCE</scope>
</reference>
<name>A0A0D9Y0T4_9ORYZ</name>
<reference evidence="4" key="2">
    <citation type="submission" date="2013-12" db="EMBL/GenBank/DDBJ databases">
        <authorList>
            <person name="Yu Y."/>
            <person name="Lee S."/>
            <person name="de Baynast K."/>
            <person name="Wissotski M."/>
            <person name="Liu L."/>
            <person name="Talag J."/>
            <person name="Goicoechea J."/>
            <person name="Angelova A."/>
            <person name="Jetty R."/>
            <person name="Kudrna D."/>
            <person name="Golser W."/>
            <person name="Rivera L."/>
            <person name="Zhang J."/>
            <person name="Wing R."/>
        </authorList>
    </citation>
    <scope>NUCLEOTIDE SEQUENCE</scope>
</reference>
<protein>
    <recommendedName>
        <fullName evidence="2">Calmodulin-binding domain-containing protein</fullName>
    </recommendedName>
</protein>
<dbReference type="InterPro" id="IPR012417">
    <property type="entry name" value="CaM-bd_dom_pln"/>
</dbReference>
<evidence type="ECO:0000313" key="3">
    <source>
        <dbReference type="EnsemblPlants" id="LPERR12G14060.1"/>
    </source>
</evidence>
<evidence type="ECO:0000313" key="4">
    <source>
        <dbReference type="Proteomes" id="UP000032180"/>
    </source>
</evidence>
<dbReference type="HOGENOM" id="CLU_026540_0_0_1"/>
<feature type="compositionally biased region" description="Polar residues" evidence="1">
    <location>
        <begin position="157"/>
        <end position="171"/>
    </location>
</feature>
<feature type="compositionally biased region" description="Basic and acidic residues" evidence="1">
    <location>
        <begin position="132"/>
        <end position="151"/>
    </location>
</feature>
<dbReference type="PANTHER" id="PTHR33349">
    <property type="entry name" value="EMB|CAB62594.1"/>
    <property type="match status" value="1"/>
</dbReference>
<dbReference type="Pfam" id="PF07839">
    <property type="entry name" value="CaM_binding"/>
    <property type="match status" value="1"/>
</dbReference>
<evidence type="ECO:0000259" key="2">
    <source>
        <dbReference type="SMART" id="SM01054"/>
    </source>
</evidence>
<feature type="region of interest" description="Disordered" evidence="1">
    <location>
        <begin position="132"/>
        <end position="209"/>
    </location>
</feature>
<feature type="domain" description="Calmodulin-binding" evidence="2">
    <location>
        <begin position="385"/>
        <end position="509"/>
    </location>
</feature>
<dbReference type="eggNOG" id="ENOG502QVZ6">
    <property type="taxonomic scope" value="Eukaryota"/>
</dbReference>
<proteinExistence type="predicted"/>
<feature type="compositionally biased region" description="Basic and acidic residues" evidence="1">
    <location>
        <begin position="345"/>
        <end position="362"/>
    </location>
</feature>
<dbReference type="GO" id="GO:0005516">
    <property type="term" value="F:calmodulin binding"/>
    <property type="evidence" value="ECO:0007669"/>
    <property type="project" value="InterPro"/>
</dbReference>
<dbReference type="EnsemblPlants" id="LPERR12G14060.1">
    <property type="protein sequence ID" value="LPERR12G14060.1"/>
    <property type="gene ID" value="LPERR12G14060"/>
</dbReference>
<dbReference type="AlphaFoldDB" id="A0A0D9Y0T4"/>
<reference evidence="3" key="3">
    <citation type="submission" date="2015-04" db="UniProtKB">
        <authorList>
            <consortium name="EnsemblPlants"/>
        </authorList>
    </citation>
    <scope>IDENTIFICATION</scope>
</reference>
<feature type="compositionally biased region" description="Low complexity" evidence="1">
    <location>
        <begin position="446"/>
        <end position="456"/>
    </location>
</feature>
<feature type="compositionally biased region" description="Polar residues" evidence="1">
    <location>
        <begin position="398"/>
        <end position="409"/>
    </location>
</feature>
<keyword evidence="4" id="KW-1185">Reference proteome</keyword>